<sequence length="288" mass="32181">MCFSVIAQASVVPLGNYLRRSMSKFNTILAFGDSYTANGSLKEFFANNETDIDEESLHPDTIKTIKRSTNGIMWVEYLSKLLNDASLYDFAQSGATANNNLVAHPNSIDMTHQISYYLASSAAMVPKNTSLYVLWTGVNDVRLLFEKESDDAARRDIVDDIVASIGNDIVGFIGHCLIPLDLIPMYYDKPSDTKQALNVLVKYYNMALADVLNRFKANNPKANASFFDTYQLFETLFSQKELQKNARVDCGGKSDCGDMIWWNDLHLTASTHAKIAEAMYDNIASLGW</sequence>
<dbReference type="Proteomes" id="UP000054107">
    <property type="component" value="Unassembled WGS sequence"/>
</dbReference>
<gene>
    <name evidence="2" type="primary">PARPA_09904.1 scaffold 39137</name>
</gene>
<dbReference type="SUPFAM" id="SSF52266">
    <property type="entry name" value="SGNH hydrolase"/>
    <property type="match status" value="1"/>
</dbReference>
<dbReference type="Gene3D" id="3.40.50.1110">
    <property type="entry name" value="SGNH hydrolase"/>
    <property type="match status" value="1"/>
</dbReference>
<dbReference type="InterPro" id="IPR036514">
    <property type="entry name" value="SGNH_hydro_sf"/>
</dbReference>
<dbReference type="EMBL" id="LN732612">
    <property type="protein sequence ID" value="CEP15665.1"/>
    <property type="molecule type" value="Genomic_DNA"/>
</dbReference>
<organism evidence="2 3">
    <name type="scientific">Parasitella parasitica</name>
    <dbReference type="NCBI Taxonomy" id="35722"/>
    <lineage>
        <taxon>Eukaryota</taxon>
        <taxon>Fungi</taxon>
        <taxon>Fungi incertae sedis</taxon>
        <taxon>Mucoromycota</taxon>
        <taxon>Mucoromycotina</taxon>
        <taxon>Mucoromycetes</taxon>
        <taxon>Mucorales</taxon>
        <taxon>Mucorineae</taxon>
        <taxon>Mucoraceae</taxon>
        <taxon>Parasitella</taxon>
    </lineage>
</organism>
<dbReference type="PANTHER" id="PTHR45648">
    <property type="entry name" value="GDSL LIPASE/ACYLHYDROLASE FAMILY PROTEIN (AFU_ORTHOLOGUE AFUA_4G14700)"/>
    <property type="match status" value="1"/>
</dbReference>
<proteinExistence type="predicted"/>
<evidence type="ECO:0000256" key="1">
    <source>
        <dbReference type="ARBA" id="ARBA00022801"/>
    </source>
</evidence>
<protein>
    <recommendedName>
        <fullName evidence="4">SGNH hydrolase-type esterase domain-containing protein</fullName>
    </recommendedName>
</protein>
<dbReference type="GO" id="GO:0016788">
    <property type="term" value="F:hydrolase activity, acting on ester bonds"/>
    <property type="evidence" value="ECO:0007669"/>
    <property type="project" value="InterPro"/>
</dbReference>
<dbReference type="InterPro" id="IPR001087">
    <property type="entry name" value="GDSL"/>
</dbReference>
<evidence type="ECO:0008006" key="4">
    <source>
        <dbReference type="Google" id="ProtNLM"/>
    </source>
</evidence>
<dbReference type="AlphaFoldDB" id="A0A0B7NAY5"/>
<dbReference type="OrthoDB" id="1600564at2759"/>
<evidence type="ECO:0000313" key="3">
    <source>
        <dbReference type="Proteomes" id="UP000054107"/>
    </source>
</evidence>
<dbReference type="Pfam" id="PF00657">
    <property type="entry name" value="Lipase_GDSL"/>
    <property type="match status" value="1"/>
</dbReference>
<dbReference type="PANTHER" id="PTHR45648:SF22">
    <property type="entry name" value="GDSL LIPASE_ACYLHYDROLASE FAMILY PROTEIN (AFU_ORTHOLOGUE AFUA_4G14700)"/>
    <property type="match status" value="1"/>
</dbReference>
<name>A0A0B7NAY5_9FUNG</name>
<keyword evidence="1" id="KW-0378">Hydrolase</keyword>
<reference evidence="2 3" key="1">
    <citation type="submission" date="2014-09" db="EMBL/GenBank/DDBJ databases">
        <authorList>
            <person name="Ellenberger Sabrina"/>
        </authorList>
    </citation>
    <scope>NUCLEOTIDE SEQUENCE [LARGE SCALE GENOMIC DNA]</scope>
    <source>
        <strain evidence="2 3">CBS 412.66</strain>
    </source>
</reference>
<dbReference type="InterPro" id="IPR051058">
    <property type="entry name" value="GDSL_Est/Lipase"/>
</dbReference>
<keyword evidence="3" id="KW-1185">Reference proteome</keyword>
<accession>A0A0B7NAY5</accession>
<dbReference type="STRING" id="35722.A0A0B7NAY5"/>
<evidence type="ECO:0000313" key="2">
    <source>
        <dbReference type="EMBL" id="CEP15665.1"/>
    </source>
</evidence>